<dbReference type="InterPro" id="IPR011611">
    <property type="entry name" value="PfkB_dom"/>
</dbReference>
<proteinExistence type="predicted"/>
<feature type="region of interest" description="Disordered" evidence="3">
    <location>
        <begin position="242"/>
        <end position="268"/>
    </location>
</feature>
<evidence type="ECO:0000256" key="2">
    <source>
        <dbReference type="ARBA" id="ARBA00022777"/>
    </source>
</evidence>
<name>A0A2H0UBM2_9BACT</name>
<keyword evidence="2" id="KW-0418">Kinase</keyword>
<dbReference type="InterPro" id="IPR029056">
    <property type="entry name" value="Ribokinase-like"/>
</dbReference>
<evidence type="ECO:0000259" key="4">
    <source>
        <dbReference type="Pfam" id="PF00294"/>
    </source>
</evidence>
<dbReference type="Gene3D" id="3.40.1190.20">
    <property type="match status" value="1"/>
</dbReference>
<dbReference type="GO" id="GO:0016301">
    <property type="term" value="F:kinase activity"/>
    <property type="evidence" value="ECO:0007669"/>
    <property type="project" value="UniProtKB-KW"/>
</dbReference>
<feature type="domain" description="Carbohydrate kinase PfkB" evidence="4">
    <location>
        <begin position="42"/>
        <end position="306"/>
    </location>
</feature>
<evidence type="ECO:0000313" key="5">
    <source>
        <dbReference type="EMBL" id="PIR83802.1"/>
    </source>
</evidence>
<protein>
    <recommendedName>
        <fullName evidence="4">Carbohydrate kinase PfkB domain-containing protein</fullName>
    </recommendedName>
</protein>
<evidence type="ECO:0000256" key="1">
    <source>
        <dbReference type="ARBA" id="ARBA00022679"/>
    </source>
</evidence>
<gene>
    <name evidence="5" type="ORF">COU18_02345</name>
</gene>
<comment type="caution">
    <text evidence="5">The sequence shown here is derived from an EMBL/GenBank/DDBJ whole genome shotgun (WGS) entry which is preliminary data.</text>
</comment>
<dbReference type="SUPFAM" id="SSF53613">
    <property type="entry name" value="Ribokinase-like"/>
    <property type="match status" value="1"/>
</dbReference>
<dbReference type="Proteomes" id="UP000231192">
    <property type="component" value="Unassembled WGS sequence"/>
</dbReference>
<dbReference type="Pfam" id="PF00294">
    <property type="entry name" value="PfkB"/>
    <property type="match status" value="1"/>
</dbReference>
<evidence type="ECO:0000256" key="3">
    <source>
        <dbReference type="SAM" id="MobiDB-lite"/>
    </source>
</evidence>
<dbReference type="AlphaFoldDB" id="A0A2H0UBM2"/>
<reference evidence="6" key="1">
    <citation type="submission" date="2017-09" db="EMBL/GenBank/DDBJ databases">
        <title>Depth-based differentiation of microbial function through sediment-hosted aquifers and enrichment of novel symbionts in the deep terrestrial subsurface.</title>
        <authorList>
            <person name="Probst A.J."/>
            <person name="Ladd B."/>
            <person name="Jarett J.K."/>
            <person name="Geller-Mcgrath D.E."/>
            <person name="Sieber C.M.K."/>
            <person name="Emerson J.B."/>
            <person name="Anantharaman K."/>
            <person name="Thomas B.C."/>
            <person name="Malmstrom R."/>
            <person name="Stieglmeier M."/>
            <person name="Klingl A."/>
            <person name="Woyke T."/>
            <person name="Ryan C.M."/>
            <person name="Banfield J.F."/>
        </authorList>
    </citation>
    <scope>NUCLEOTIDE SEQUENCE [LARGE SCALE GENOMIC DNA]</scope>
</reference>
<accession>A0A2H0UBM2</accession>
<keyword evidence="1" id="KW-0808">Transferase</keyword>
<dbReference type="PANTHER" id="PTHR10584">
    <property type="entry name" value="SUGAR KINASE"/>
    <property type="match status" value="1"/>
</dbReference>
<sequence length="328" mass="35898">MKYDFVAFGDITTDAFISLKDARVHCNINNENCELCVKFGQKIPYDSVTEVRAVGNGPNAAVAVHRLGITSTVVTDIGDDRNGDDNLEALKKEGVSQEHVRVHKGLLTNYHYVLQYEAERTILVKHEEYPYELPVFSEPPAWIYLTSLGENSIPYQHAIAKYCVDNGVKLAFQPGTFQIKLGADTLGDIYKASEIFFCNKEEAQQILKNDSRDVKELLSGIRTLGPSIAVITDGRNGASIETPEGAWSVPMYPDPAPPKDRTGAGDSTSSTTVAYIIKGLPAQEALQRGHINSASVVQEVGAQKGLLTDIQIDEWLSKGPAEFKATPL</sequence>
<dbReference type="PANTHER" id="PTHR10584:SF166">
    <property type="entry name" value="RIBOKINASE"/>
    <property type="match status" value="1"/>
</dbReference>
<dbReference type="EMBL" id="PFBK01000007">
    <property type="protein sequence ID" value="PIR83802.1"/>
    <property type="molecule type" value="Genomic_DNA"/>
</dbReference>
<organism evidence="5 6">
    <name type="scientific">Candidatus Kaiserbacteria bacterium CG10_big_fil_rev_8_21_14_0_10_51_14</name>
    <dbReference type="NCBI Taxonomy" id="1974610"/>
    <lineage>
        <taxon>Bacteria</taxon>
        <taxon>Candidatus Kaiseribacteriota</taxon>
    </lineage>
</organism>
<evidence type="ECO:0000313" key="6">
    <source>
        <dbReference type="Proteomes" id="UP000231192"/>
    </source>
</evidence>